<name>A0ABR2ZI87_9AGAR</name>
<feature type="region of interest" description="Disordered" evidence="1">
    <location>
        <begin position="126"/>
        <end position="301"/>
    </location>
</feature>
<gene>
    <name evidence="2" type="ORF">AAF712_012536</name>
</gene>
<feature type="compositionally biased region" description="Pro residues" evidence="1">
    <location>
        <begin position="166"/>
        <end position="179"/>
    </location>
</feature>
<feature type="compositionally biased region" description="Basic and acidic residues" evidence="1">
    <location>
        <begin position="191"/>
        <end position="202"/>
    </location>
</feature>
<protein>
    <submittedName>
        <fullName evidence="2">Uncharacterized protein</fullName>
    </submittedName>
</protein>
<accession>A0ABR2ZI87</accession>
<comment type="caution">
    <text evidence="2">The sequence shown here is derived from an EMBL/GenBank/DDBJ whole genome shotgun (WGS) entry which is preliminary data.</text>
</comment>
<dbReference type="Proteomes" id="UP001437256">
    <property type="component" value="Unassembled WGS sequence"/>
</dbReference>
<proteinExistence type="predicted"/>
<feature type="compositionally biased region" description="Low complexity" evidence="1">
    <location>
        <begin position="128"/>
        <end position="138"/>
    </location>
</feature>
<evidence type="ECO:0000256" key="1">
    <source>
        <dbReference type="SAM" id="MobiDB-lite"/>
    </source>
</evidence>
<feature type="compositionally biased region" description="Low complexity" evidence="1">
    <location>
        <begin position="280"/>
        <end position="295"/>
    </location>
</feature>
<reference evidence="2 3" key="1">
    <citation type="submission" date="2024-05" db="EMBL/GenBank/DDBJ databases">
        <title>A draft genome resource for the thread blight pathogen Marasmius tenuissimus strain MS-2.</title>
        <authorList>
            <person name="Yulfo-Soto G.E."/>
            <person name="Baruah I.K."/>
            <person name="Amoako-Attah I."/>
            <person name="Bukari Y."/>
            <person name="Meinhardt L.W."/>
            <person name="Bailey B.A."/>
            <person name="Cohen S.P."/>
        </authorList>
    </citation>
    <scope>NUCLEOTIDE SEQUENCE [LARGE SCALE GENOMIC DNA]</scope>
    <source>
        <strain evidence="2 3">MS-2</strain>
    </source>
</reference>
<feature type="compositionally biased region" description="Acidic residues" evidence="1">
    <location>
        <begin position="228"/>
        <end position="242"/>
    </location>
</feature>
<feature type="compositionally biased region" description="Basic and acidic residues" evidence="1">
    <location>
        <begin position="262"/>
        <end position="277"/>
    </location>
</feature>
<keyword evidence="3" id="KW-1185">Reference proteome</keyword>
<evidence type="ECO:0000313" key="2">
    <source>
        <dbReference type="EMBL" id="KAL0060659.1"/>
    </source>
</evidence>
<evidence type="ECO:0000313" key="3">
    <source>
        <dbReference type="Proteomes" id="UP001437256"/>
    </source>
</evidence>
<dbReference type="EMBL" id="JBBXMP010000166">
    <property type="protein sequence ID" value="KAL0060659.1"/>
    <property type="molecule type" value="Genomic_DNA"/>
</dbReference>
<organism evidence="2 3">
    <name type="scientific">Marasmius tenuissimus</name>
    <dbReference type="NCBI Taxonomy" id="585030"/>
    <lineage>
        <taxon>Eukaryota</taxon>
        <taxon>Fungi</taxon>
        <taxon>Dikarya</taxon>
        <taxon>Basidiomycota</taxon>
        <taxon>Agaricomycotina</taxon>
        <taxon>Agaricomycetes</taxon>
        <taxon>Agaricomycetidae</taxon>
        <taxon>Agaricales</taxon>
        <taxon>Marasmiineae</taxon>
        <taxon>Marasmiaceae</taxon>
        <taxon>Marasmius</taxon>
    </lineage>
</organism>
<sequence length="301" mass="33003">MTASHVEGNLNFSATRNGWTRNFTLTPEQVSKIDYSTLETVLELQTIKAVRSSLFIEHPAGSGTFVKIRPWKSNDGSLQSALMQEFFDERMQSGTVTTIDVRDGQDAARQAGKAGDWLRAHGLAVTQSSTSGGTSSEGEVTEDGQPAVREPKSQPGSFFGGLFRAPPAPPTPPTSPPTENPALPLDPAESQAKEEEILRERGWQPMLRRLTTKKRKTKKDKETTDIQAEGDGEEIQIPEGEEANERPDKNGKWPKYPKFLKGKKDKEGEKEKEKIDEAEPAAQDAQDAEAPATPAKDSETT</sequence>